<feature type="region of interest" description="Disordered" evidence="1">
    <location>
        <begin position="38"/>
        <end position="69"/>
    </location>
</feature>
<feature type="compositionally biased region" description="Basic and acidic residues" evidence="1">
    <location>
        <begin position="38"/>
        <end position="48"/>
    </location>
</feature>
<organism evidence="2 3">
    <name type="scientific">Chitinasiproducens palmae</name>
    <dbReference type="NCBI Taxonomy" id="1770053"/>
    <lineage>
        <taxon>Bacteria</taxon>
        <taxon>Pseudomonadati</taxon>
        <taxon>Pseudomonadota</taxon>
        <taxon>Betaproteobacteria</taxon>
        <taxon>Burkholderiales</taxon>
        <taxon>Burkholderiaceae</taxon>
        <taxon>Chitinasiproducens</taxon>
    </lineage>
</organism>
<dbReference type="EMBL" id="FNLO01000002">
    <property type="protein sequence ID" value="SDV47362.1"/>
    <property type="molecule type" value="Genomic_DNA"/>
</dbReference>
<proteinExistence type="predicted"/>
<gene>
    <name evidence="2" type="ORF">SAMN05216551_102516</name>
</gene>
<feature type="compositionally biased region" description="Polar residues" evidence="1">
    <location>
        <begin position="55"/>
        <end position="64"/>
    </location>
</feature>
<evidence type="ECO:0000256" key="1">
    <source>
        <dbReference type="SAM" id="MobiDB-lite"/>
    </source>
</evidence>
<keyword evidence="3" id="KW-1185">Reference proteome</keyword>
<dbReference type="Proteomes" id="UP000243719">
    <property type="component" value="Unassembled WGS sequence"/>
</dbReference>
<protein>
    <submittedName>
        <fullName evidence="2">Uncharacterized protein</fullName>
    </submittedName>
</protein>
<dbReference type="AlphaFoldDB" id="A0A1H2PNJ2"/>
<evidence type="ECO:0000313" key="2">
    <source>
        <dbReference type="EMBL" id="SDV47362.1"/>
    </source>
</evidence>
<name>A0A1H2PNJ2_9BURK</name>
<accession>A0A1H2PNJ2</accession>
<sequence length="125" mass="13603">MVTLLLRTAARFLPGNLHRVASYMASYMASYLASRIASHPESHPESHPARRPRSSLDNRFTSRPTGAAAVVARSHHHSRLSWTDAGDARALPLLVISLCAGVAMSPATVPVSGRRPDARDDRRLP</sequence>
<evidence type="ECO:0000313" key="3">
    <source>
        <dbReference type="Proteomes" id="UP000243719"/>
    </source>
</evidence>
<reference evidence="3" key="1">
    <citation type="submission" date="2016-09" db="EMBL/GenBank/DDBJ databases">
        <authorList>
            <person name="Varghese N."/>
            <person name="Submissions S."/>
        </authorList>
    </citation>
    <scope>NUCLEOTIDE SEQUENCE [LARGE SCALE GENOMIC DNA]</scope>
    <source>
        <strain evidence="3">JS23</strain>
    </source>
</reference>